<feature type="disulfide bond" evidence="7">
    <location>
        <begin position="295"/>
        <end position="310"/>
    </location>
</feature>
<protein>
    <recommendedName>
        <fullName evidence="9">Pacifastin domain-containing protein</fullName>
    </recommendedName>
</protein>
<keyword evidence="3 7" id="KW-0646">Protease inhibitor</keyword>
<sequence>MATKLILLILPSYAVSLIHQKPVAEKVWSQKCTKGSHVLNDCNWCHCDMQHKFNCKARICSEVDMFGHFNDAIREIDVGMEGHGVWRSSETPCEPRVHYRRKNLLCVCGDDGTWPNPVCRDIFQNLHPVEIIEDSKIESQKCTPSKFHLIGCNICFCPTTGRIDPDFCTKKTCDDTDPAIKKEEEENDGILEEVYLECNRTKQYKLGCQTCECLRNNRLLCDNCSKETESEKYCDSEGKTFNIECNTCTCDDKGLMHCTTKKCLSGPHVETLKRQLIVPDEEFTETDKPVDDHDCEPGTEYKKDCNSCYCFNKNGMKMFACTLNSCSEDIHSNCVQDTVYEMNCFICHCVVDGERTMQVCLVDNRCTEEETLKQQSEDLRSLHGYCEPLHTYKKDCNTCRCNADGKSAVCTSKKCSFKPNKPISVDVIPVIEKIGVCPVGHYYRIDCNVCFCLSNGNAICTTSGCKKYIY</sequence>
<dbReference type="GO" id="GO:0005576">
    <property type="term" value="C:extracellular region"/>
    <property type="evidence" value="ECO:0007669"/>
    <property type="project" value="UniProtKB-SubCell"/>
</dbReference>
<evidence type="ECO:0000313" key="11">
    <source>
        <dbReference type="Proteomes" id="UP000791440"/>
    </source>
</evidence>
<evidence type="ECO:0000256" key="7">
    <source>
        <dbReference type="PROSITE-ProRule" id="PRU00776"/>
    </source>
</evidence>
<reference evidence="10" key="1">
    <citation type="journal article" date="2016" name="Insect Biochem. Mol. Biol.">
        <title>Multifaceted biological insights from a draft genome sequence of the tobacco hornworm moth, Manduca sexta.</title>
        <authorList>
            <person name="Kanost M.R."/>
            <person name="Arrese E.L."/>
            <person name="Cao X."/>
            <person name="Chen Y.R."/>
            <person name="Chellapilla S."/>
            <person name="Goldsmith M.R."/>
            <person name="Grosse-Wilde E."/>
            <person name="Heckel D.G."/>
            <person name="Herndon N."/>
            <person name="Jiang H."/>
            <person name="Papanicolaou A."/>
            <person name="Qu J."/>
            <person name="Soulages J.L."/>
            <person name="Vogel H."/>
            <person name="Walters J."/>
            <person name="Waterhouse R.M."/>
            <person name="Ahn S.J."/>
            <person name="Almeida F.C."/>
            <person name="An C."/>
            <person name="Aqrawi P."/>
            <person name="Bretschneider A."/>
            <person name="Bryant W.B."/>
            <person name="Bucks S."/>
            <person name="Chao H."/>
            <person name="Chevignon G."/>
            <person name="Christen J.M."/>
            <person name="Clarke D.F."/>
            <person name="Dittmer N.T."/>
            <person name="Ferguson L.C.F."/>
            <person name="Garavelou S."/>
            <person name="Gordon K.H.J."/>
            <person name="Gunaratna R.T."/>
            <person name="Han Y."/>
            <person name="Hauser F."/>
            <person name="He Y."/>
            <person name="Heidel-Fischer H."/>
            <person name="Hirsh A."/>
            <person name="Hu Y."/>
            <person name="Jiang H."/>
            <person name="Kalra D."/>
            <person name="Klinner C."/>
            <person name="Konig C."/>
            <person name="Kovar C."/>
            <person name="Kroll A.R."/>
            <person name="Kuwar S.S."/>
            <person name="Lee S.L."/>
            <person name="Lehman R."/>
            <person name="Li K."/>
            <person name="Li Z."/>
            <person name="Liang H."/>
            <person name="Lovelace S."/>
            <person name="Lu Z."/>
            <person name="Mansfield J.H."/>
            <person name="McCulloch K.J."/>
            <person name="Mathew T."/>
            <person name="Morton B."/>
            <person name="Muzny D.M."/>
            <person name="Neunemann D."/>
            <person name="Ongeri F."/>
            <person name="Pauchet Y."/>
            <person name="Pu L.L."/>
            <person name="Pyrousis I."/>
            <person name="Rao X.J."/>
            <person name="Redding A."/>
            <person name="Roesel C."/>
            <person name="Sanchez-Gracia A."/>
            <person name="Schaack S."/>
            <person name="Shukla A."/>
            <person name="Tetreau G."/>
            <person name="Wang Y."/>
            <person name="Xiong G.H."/>
            <person name="Traut W."/>
            <person name="Walsh T.K."/>
            <person name="Worley K.C."/>
            <person name="Wu D."/>
            <person name="Wu W."/>
            <person name="Wu Y.Q."/>
            <person name="Zhang X."/>
            <person name="Zou Z."/>
            <person name="Zucker H."/>
            <person name="Briscoe A.D."/>
            <person name="Burmester T."/>
            <person name="Clem R.J."/>
            <person name="Feyereisen R."/>
            <person name="Grimmelikhuijzen C.J.P."/>
            <person name="Hamodrakas S.J."/>
            <person name="Hansson B.S."/>
            <person name="Huguet E."/>
            <person name="Jermiin L.S."/>
            <person name="Lan Q."/>
            <person name="Lehman H.K."/>
            <person name="Lorenzen M."/>
            <person name="Merzendorfer H."/>
            <person name="Michalopoulos I."/>
            <person name="Morton D.B."/>
            <person name="Muthukrishnan S."/>
            <person name="Oakeshott J.G."/>
            <person name="Palmer W."/>
            <person name="Park Y."/>
            <person name="Passarelli A.L."/>
            <person name="Rozas J."/>
            <person name="Schwartz L.M."/>
            <person name="Smith W."/>
            <person name="Southgate A."/>
            <person name="Vilcinskas A."/>
            <person name="Vogt R."/>
            <person name="Wang P."/>
            <person name="Werren J."/>
            <person name="Yu X.Q."/>
            <person name="Zhou J.J."/>
            <person name="Brown S.J."/>
            <person name="Scherer S.E."/>
            <person name="Richards S."/>
            <person name="Blissard G.W."/>
        </authorList>
    </citation>
    <scope>NUCLEOTIDE SEQUENCE</scope>
</reference>
<comment type="similarity">
    <text evidence="6 7">Belongs to the protease inhibitor I19 family.</text>
</comment>
<proteinExistence type="inferred from homology"/>
<keyword evidence="11" id="KW-1185">Reference proteome</keyword>
<dbReference type="Proteomes" id="UP000791440">
    <property type="component" value="Unassembled WGS sequence"/>
</dbReference>
<dbReference type="EMBL" id="JH668685">
    <property type="protein sequence ID" value="KAG6460621.1"/>
    <property type="molecule type" value="Genomic_DNA"/>
</dbReference>
<evidence type="ECO:0000313" key="10">
    <source>
        <dbReference type="EMBL" id="KAG6460620.1"/>
    </source>
</evidence>
<feature type="domain" description="Pacifastin" evidence="9">
    <location>
        <begin position="292"/>
        <end position="329"/>
    </location>
</feature>
<keyword evidence="8" id="KW-0732">Signal</keyword>
<feature type="disulfide bond" evidence="7">
    <location>
        <begin position="386"/>
        <end position="401"/>
    </location>
</feature>
<evidence type="ECO:0000256" key="5">
    <source>
        <dbReference type="ARBA" id="ARBA00023157"/>
    </source>
</evidence>
<gene>
    <name evidence="10" type="ORF">O3G_MSEX012094</name>
</gene>
<comment type="subcellular location">
    <subcellularLocation>
        <location evidence="1">Secreted</location>
    </subcellularLocation>
</comment>
<dbReference type="PROSITE" id="PS51446">
    <property type="entry name" value="PACIFASTIN"/>
    <property type="match status" value="2"/>
</dbReference>
<dbReference type="AlphaFoldDB" id="A0A921ZMM0"/>
<organism evidence="10 11">
    <name type="scientific">Manduca sexta</name>
    <name type="common">Tobacco hawkmoth</name>
    <name type="synonym">Tobacco hornworm</name>
    <dbReference type="NCBI Taxonomy" id="7130"/>
    <lineage>
        <taxon>Eukaryota</taxon>
        <taxon>Metazoa</taxon>
        <taxon>Ecdysozoa</taxon>
        <taxon>Arthropoda</taxon>
        <taxon>Hexapoda</taxon>
        <taxon>Insecta</taxon>
        <taxon>Pterygota</taxon>
        <taxon>Neoptera</taxon>
        <taxon>Endopterygota</taxon>
        <taxon>Lepidoptera</taxon>
        <taxon>Glossata</taxon>
        <taxon>Ditrysia</taxon>
        <taxon>Bombycoidea</taxon>
        <taxon>Sphingidae</taxon>
        <taxon>Sphinginae</taxon>
        <taxon>Sphingini</taxon>
        <taxon>Manduca</taxon>
    </lineage>
</organism>
<reference evidence="10" key="2">
    <citation type="submission" date="2020-12" db="EMBL/GenBank/DDBJ databases">
        <authorList>
            <person name="Kanost M."/>
        </authorList>
    </citation>
    <scope>NUCLEOTIDE SEQUENCE</scope>
</reference>
<name>A0A921ZMM0_MANSE</name>
<dbReference type="SUPFAM" id="SSF57283">
    <property type="entry name" value="PMP inhibitors"/>
    <property type="match status" value="5"/>
</dbReference>
<feature type="chain" id="PRO_5038276601" description="Pacifastin domain-containing protein" evidence="8">
    <location>
        <begin position="17"/>
        <end position="470"/>
    </location>
</feature>
<dbReference type="EMBL" id="JH668685">
    <property type="protein sequence ID" value="KAG6460620.1"/>
    <property type="molecule type" value="Genomic_DNA"/>
</dbReference>
<evidence type="ECO:0000256" key="6">
    <source>
        <dbReference type="ARBA" id="ARBA00029459"/>
    </source>
</evidence>
<evidence type="ECO:0000256" key="1">
    <source>
        <dbReference type="ARBA" id="ARBA00004613"/>
    </source>
</evidence>
<keyword evidence="2" id="KW-0964">Secreted</keyword>
<evidence type="ECO:0000256" key="3">
    <source>
        <dbReference type="ARBA" id="ARBA00022690"/>
    </source>
</evidence>
<dbReference type="InterPro" id="IPR036201">
    <property type="entry name" value="Pacifastin_dom_sf"/>
</dbReference>
<evidence type="ECO:0000256" key="8">
    <source>
        <dbReference type="SAM" id="SignalP"/>
    </source>
</evidence>
<keyword evidence="4 7" id="KW-0722">Serine protease inhibitor</keyword>
<evidence type="ECO:0000259" key="9">
    <source>
        <dbReference type="PROSITE" id="PS51446"/>
    </source>
</evidence>
<evidence type="ECO:0000256" key="4">
    <source>
        <dbReference type="ARBA" id="ARBA00022900"/>
    </source>
</evidence>
<dbReference type="GO" id="GO:0004867">
    <property type="term" value="F:serine-type endopeptidase inhibitor activity"/>
    <property type="evidence" value="ECO:0007669"/>
    <property type="project" value="UniProtKB-UniRule"/>
</dbReference>
<accession>A0A921ZMM0</accession>
<feature type="domain" description="Pacifastin" evidence="9">
    <location>
        <begin position="383"/>
        <end position="418"/>
    </location>
</feature>
<keyword evidence="5 7" id="KW-1015">Disulfide bond</keyword>
<dbReference type="InterPro" id="IPR008037">
    <property type="entry name" value="Pacifastin_dom"/>
</dbReference>
<feature type="signal peptide" evidence="8">
    <location>
        <begin position="1"/>
        <end position="16"/>
    </location>
</feature>
<comment type="caution">
    <text evidence="10">The sequence shown here is derived from an EMBL/GenBank/DDBJ whole genome shotgun (WGS) entry which is preliminary data.</text>
</comment>
<evidence type="ECO:0000256" key="2">
    <source>
        <dbReference type="ARBA" id="ARBA00022525"/>
    </source>
</evidence>
<feature type="site" description="Reactive bond" evidence="7">
    <location>
        <begin position="412"/>
        <end position="413"/>
    </location>
</feature>
<dbReference type="Pfam" id="PF05375">
    <property type="entry name" value="Pacifastin_I"/>
    <property type="match status" value="4"/>
</dbReference>
<comment type="caution">
    <text evidence="7">Lacks conserved residue(s) required for the propagation of feature annotation.</text>
</comment>